<proteinExistence type="predicted"/>
<accession>A0AAN0NJA9</accession>
<name>A0AAN0NJA9_9RHOB</name>
<keyword evidence="3" id="KW-1185">Reference proteome</keyword>
<dbReference type="RefSeq" id="WP_342077545.1">
    <property type="nucleotide sequence ID" value="NZ_CP151767.2"/>
</dbReference>
<reference evidence="2 3" key="2">
    <citation type="submission" date="2024-08" db="EMBL/GenBank/DDBJ databases">
        <title>Phylogenomic analyses of a clade within the roseobacter group suggest taxonomic reassignments of species of the genera Aestuariivita, Citreicella, Loktanella, Nautella, Pelagibaca, Ruegeria, Thalassobius, Thiobacimonas and Tropicibacter, and the proposal o.</title>
        <authorList>
            <person name="Jeon C.O."/>
        </authorList>
    </citation>
    <scope>NUCLEOTIDE SEQUENCE [LARGE SCALE GENOMIC DNA]</scope>
    <source>
        <strain evidence="2 3">SS1-5</strain>
    </source>
</reference>
<evidence type="ECO:0000259" key="1">
    <source>
        <dbReference type="PROSITE" id="PS50943"/>
    </source>
</evidence>
<dbReference type="KEGG" id="yrh:AABB31_04845"/>
<dbReference type="Gene3D" id="1.10.260.40">
    <property type="entry name" value="lambda repressor-like DNA-binding domains"/>
    <property type="match status" value="1"/>
</dbReference>
<feature type="domain" description="HTH cro/C1-type" evidence="1">
    <location>
        <begin position="17"/>
        <end position="71"/>
    </location>
</feature>
<dbReference type="SUPFAM" id="SSF47413">
    <property type="entry name" value="lambda repressor-like DNA-binding domains"/>
    <property type="match status" value="1"/>
</dbReference>
<dbReference type="SMART" id="SM00530">
    <property type="entry name" value="HTH_XRE"/>
    <property type="match status" value="1"/>
</dbReference>
<gene>
    <name evidence="2" type="ORF">AABB31_04845</name>
</gene>
<reference evidence="3" key="1">
    <citation type="submission" date="2024-04" db="EMBL/GenBank/DDBJ databases">
        <title>Phylogenomic analyses of a clade within the roseobacter group suggest taxonomic reassignments of species of the genera Aestuariivita, Citreicella, Loktanella, Nautella, Pelagibaca, Ruegeria, Thalassobius, Thiobacimonas and Tropicibacter, and the proposal o.</title>
        <authorList>
            <person name="Jeon C.O."/>
        </authorList>
    </citation>
    <scope>NUCLEOTIDE SEQUENCE [LARGE SCALE GENOMIC DNA]</scope>
    <source>
        <strain evidence="3">SS1-5</strain>
    </source>
</reference>
<dbReference type="AlphaFoldDB" id="A0AAN0NJA9"/>
<dbReference type="Proteomes" id="UP001470809">
    <property type="component" value="Chromosome"/>
</dbReference>
<sequence length="83" mass="8897">MAGTVPTAAYKHLLVRLVEARTNAGLSQAQLAQRIGKPASFMGKYELGERRLDVVELLVVLRAIGANGAKLIGEVEGRLPETL</sequence>
<dbReference type="GO" id="GO:0003677">
    <property type="term" value="F:DNA binding"/>
    <property type="evidence" value="ECO:0007669"/>
    <property type="project" value="InterPro"/>
</dbReference>
<protein>
    <submittedName>
        <fullName evidence="2">Multiprotein-bridging factor 1 family protein</fullName>
    </submittedName>
</protein>
<dbReference type="InterPro" id="IPR001387">
    <property type="entry name" value="Cro/C1-type_HTH"/>
</dbReference>
<dbReference type="PROSITE" id="PS50943">
    <property type="entry name" value="HTH_CROC1"/>
    <property type="match status" value="1"/>
</dbReference>
<dbReference type="EMBL" id="CP151767">
    <property type="protein sequence ID" value="WZU68252.1"/>
    <property type="molecule type" value="Genomic_DNA"/>
</dbReference>
<evidence type="ECO:0000313" key="2">
    <source>
        <dbReference type="EMBL" id="WZU68252.1"/>
    </source>
</evidence>
<dbReference type="Pfam" id="PF13560">
    <property type="entry name" value="HTH_31"/>
    <property type="match status" value="1"/>
</dbReference>
<organism evidence="2 3">
    <name type="scientific">Yoonia rhodophyticola</name>
    <dbReference type="NCBI Taxonomy" id="3137370"/>
    <lineage>
        <taxon>Bacteria</taxon>
        <taxon>Pseudomonadati</taxon>
        <taxon>Pseudomonadota</taxon>
        <taxon>Alphaproteobacteria</taxon>
        <taxon>Rhodobacterales</taxon>
        <taxon>Paracoccaceae</taxon>
        <taxon>Yoonia</taxon>
    </lineage>
</organism>
<evidence type="ECO:0000313" key="3">
    <source>
        <dbReference type="Proteomes" id="UP001470809"/>
    </source>
</evidence>
<dbReference type="InterPro" id="IPR010982">
    <property type="entry name" value="Lambda_DNA-bd_dom_sf"/>
</dbReference>
<dbReference type="CDD" id="cd00093">
    <property type="entry name" value="HTH_XRE"/>
    <property type="match status" value="1"/>
</dbReference>